<keyword evidence="6" id="KW-1185">Reference proteome</keyword>
<proteinExistence type="inferred from homology"/>
<evidence type="ECO:0000256" key="3">
    <source>
        <dbReference type="SAM" id="MobiDB-lite"/>
    </source>
</evidence>
<name>A0ABP0QD12_9DINO</name>
<reference evidence="5 6" key="1">
    <citation type="submission" date="2024-02" db="EMBL/GenBank/DDBJ databases">
        <authorList>
            <person name="Chen Y."/>
            <person name="Shah S."/>
            <person name="Dougan E. K."/>
            <person name="Thang M."/>
            <person name="Chan C."/>
        </authorList>
    </citation>
    <scope>NUCLEOTIDE SEQUENCE [LARGE SCALE GENOMIC DNA]</scope>
</reference>
<evidence type="ECO:0000313" key="5">
    <source>
        <dbReference type="EMBL" id="CAK9084911.1"/>
    </source>
</evidence>
<gene>
    <name evidence="5" type="ORF">CCMP2556_LOCUS41254</name>
</gene>
<dbReference type="InterPro" id="IPR004947">
    <property type="entry name" value="DNase_II"/>
</dbReference>
<organism evidence="5 6">
    <name type="scientific">Durusdinium trenchii</name>
    <dbReference type="NCBI Taxonomy" id="1381693"/>
    <lineage>
        <taxon>Eukaryota</taxon>
        <taxon>Sar</taxon>
        <taxon>Alveolata</taxon>
        <taxon>Dinophyceae</taxon>
        <taxon>Suessiales</taxon>
        <taxon>Symbiodiniaceae</taxon>
        <taxon>Durusdinium</taxon>
    </lineage>
</organism>
<evidence type="ECO:0000256" key="4">
    <source>
        <dbReference type="SAM" id="Phobius"/>
    </source>
</evidence>
<dbReference type="Proteomes" id="UP001642484">
    <property type="component" value="Unassembled WGS sequence"/>
</dbReference>
<dbReference type="EMBL" id="CAXAMN010024250">
    <property type="protein sequence ID" value="CAK9084911.1"/>
    <property type="molecule type" value="Genomic_DNA"/>
</dbReference>
<accession>A0ABP0QD12</accession>
<dbReference type="Pfam" id="PF03265">
    <property type="entry name" value="DNase_II"/>
    <property type="match status" value="1"/>
</dbReference>
<comment type="caution">
    <text evidence="5">The sequence shown here is derived from an EMBL/GenBank/DDBJ whole genome shotgun (WGS) entry which is preliminary data.</text>
</comment>
<sequence>MEGLQVEVPTSAPISPQDGASPRVDRSRKPRVSRGLWKLCFVGLVGVILCAAIFVGHWSALGARLMAQTSSPPTRPGLAPLLGDGTAVDWWFAFKPTTAAFPRCSTAVSCLFGGEAMPQSVEPMFGLQYILASSFNGSTSPMQLHSDCLGNGEDPLAKTFQQVYSGQAPNFVLWNDQFYDDPDPDITPPCVKYCAKPWGHSKGLLAWDDDGTGFVLQVTTPDWPGSATSSVPRKEQGNTLGCCKDDNVLVAQHFLALRLSSAEDTLKVLKALQRASVVTDPKNSQLMKLSGGPTNLQQAARELGQQVLDNLEPFQTEISLRSGLQVRLIAKPSGLQVPPWHLISSLIQTPLRTATWWTVPAINSTQGGFVPGCWNASLKPSPEVQVALSGQWQGVNFTFLGRPDADANHAKLAHSLGSGPKLAVMGDMNQQGALNPDDNPQGTCDLSQNARGGLFFIMEDASLHADLVHLMTGETASYVSPEAEKAVDSTSFSCGGRGVHWTKCGQSGRECKYVKKADVARCHVDGHGCYEIQQLPASCQTEANELVT</sequence>
<dbReference type="PANTHER" id="PTHR10858">
    <property type="entry name" value="DEOXYRIBONUCLEASE II"/>
    <property type="match status" value="1"/>
</dbReference>
<protein>
    <recommendedName>
        <fullName evidence="7">Endonuclease/exonuclease/phosphatase domain-containing protein</fullName>
    </recommendedName>
</protein>
<feature type="transmembrane region" description="Helical" evidence="4">
    <location>
        <begin position="36"/>
        <end position="58"/>
    </location>
</feature>
<keyword evidence="4" id="KW-0812">Transmembrane</keyword>
<keyword evidence="4" id="KW-1133">Transmembrane helix</keyword>
<keyword evidence="4" id="KW-0472">Membrane</keyword>
<evidence type="ECO:0000256" key="1">
    <source>
        <dbReference type="ARBA" id="ARBA00007527"/>
    </source>
</evidence>
<feature type="region of interest" description="Disordered" evidence="3">
    <location>
        <begin position="1"/>
        <end position="27"/>
    </location>
</feature>
<evidence type="ECO:0000313" key="6">
    <source>
        <dbReference type="Proteomes" id="UP001642484"/>
    </source>
</evidence>
<comment type="similarity">
    <text evidence="1">Belongs to the DNase II family.</text>
</comment>
<evidence type="ECO:0008006" key="7">
    <source>
        <dbReference type="Google" id="ProtNLM"/>
    </source>
</evidence>
<dbReference type="PANTHER" id="PTHR10858:SF23">
    <property type="entry name" value="DEOXYRIBONUCLEASE II"/>
    <property type="match status" value="1"/>
</dbReference>
<evidence type="ECO:0000256" key="2">
    <source>
        <dbReference type="ARBA" id="ARBA00022801"/>
    </source>
</evidence>
<keyword evidence="2" id="KW-0378">Hydrolase</keyword>